<dbReference type="SUPFAM" id="SSF55729">
    <property type="entry name" value="Acyl-CoA N-acyltransferases (Nat)"/>
    <property type="match status" value="1"/>
</dbReference>
<protein>
    <submittedName>
        <fullName evidence="2">GNAT family N-acetyltransferase</fullName>
    </submittedName>
</protein>
<gene>
    <name evidence="2" type="ORF">K8P03_03290</name>
</gene>
<dbReference type="Proteomes" id="UP000734271">
    <property type="component" value="Unassembled WGS sequence"/>
</dbReference>
<evidence type="ECO:0000259" key="1">
    <source>
        <dbReference type="PROSITE" id="PS51186"/>
    </source>
</evidence>
<comment type="caution">
    <text evidence="2">The sequence shown here is derived from an EMBL/GenBank/DDBJ whole genome shotgun (WGS) entry which is preliminary data.</text>
</comment>
<name>A0ABS7SXQ9_9FIRM</name>
<dbReference type="Pfam" id="PF00583">
    <property type="entry name" value="Acetyltransf_1"/>
    <property type="match status" value="1"/>
</dbReference>
<evidence type="ECO:0000313" key="2">
    <source>
        <dbReference type="EMBL" id="MBZ2386325.1"/>
    </source>
</evidence>
<dbReference type="EMBL" id="JAIPME010000002">
    <property type="protein sequence ID" value="MBZ2386325.1"/>
    <property type="molecule type" value="Genomic_DNA"/>
</dbReference>
<dbReference type="Gene3D" id="3.40.630.30">
    <property type="match status" value="1"/>
</dbReference>
<reference evidence="2 3" key="1">
    <citation type="submission" date="2021-08" db="EMBL/GenBank/DDBJ databases">
        <title>FDA dAtabase for Regulatory Grade micrObial Sequences (FDA-ARGOS): Supporting development and validation of Infectious Disease Dx tests.</title>
        <authorList>
            <person name="Sproer C."/>
            <person name="Gronow S."/>
            <person name="Severitt S."/>
            <person name="Schroder I."/>
            <person name="Tallon L."/>
            <person name="Sadzewicz L."/>
            <person name="Zhao X."/>
            <person name="Boylan J."/>
            <person name="Ott S."/>
            <person name="Bowen H."/>
            <person name="Vavikolanu K."/>
            <person name="Hazen T."/>
            <person name="Aluvathingal J."/>
            <person name="Nadendla S."/>
            <person name="Lowell S."/>
            <person name="Myers T."/>
            <person name="Yan Y."/>
            <person name="Sichtig H."/>
        </authorList>
    </citation>
    <scope>NUCLEOTIDE SEQUENCE [LARGE SCALE GENOMIC DNA]</scope>
    <source>
        <strain evidence="2 3">FDAARGOS_1460</strain>
    </source>
</reference>
<dbReference type="InterPro" id="IPR000182">
    <property type="entry name" value="GNAT_dom"/>
</dbReference>
<dbReference type="CDD" id="cd04301">
    <property type="entry name" value="NAT_SF"/>
    <property type="match status" value="1"/>
</dbReference>
<keyword evidence="3" id="KW-1185">Reference proteome</keyword>
<sequence length="119" mass="14083">MEVVFTNKIEGIDLEKLMDLYEESNWENLSMVSSDFDEKSDKNILYQKVRDAYKAYLINEFLKSGKNYLAILKDEKDYLSALRIYDEGEFFLLEALETNPKYRRSGYGERLVREVISLL</sequence>
<dbReference type="PROSITE" id="PS51186">
    <property type="entry name" value="GNAT"/>
    <property type="match status" value="1"/>
</dbReference>
<organism evidence="2 3">
    <name type="scientific">Anaerococcus murdochii</name>
    <dbReference type="NCBI Taxonomy" id="411577"/>
    <lineage>
        <taxon>Bacteria</taxon>
        <taxon>Bacillati</taxon>
        <taxon>Bacillota</taxon>
        <taxon>Tissierellia</taxon>
        <taxon>Tissierellales</taxon>
        <taxon>Peptoniphilaceae</taxon>
        <taxon>Anaerococcus</taxon>
    </lineage>
</organism>
<dbReference type="InterPro" id="IPR016181">
    <property type="entry name" value="Acyl_CoA_acyltransferase"/>
</dbReference>
<feature type="domain" description="N-acetyltransferase" evidence="1">
    <location>
        <begin position="31"/>
        <end position="119"/>
    </location>
</feature>
<proteinExistence type="predicted"/>
<accession>A0ABS7SXQ9</accession>
<dbReference type="RefSeq" id="WP_223418277.1">
    <property type="nucleotide sequence ID" value="NZ_JAIPME010000002.1"/>
</dbReference>
<evidence type="ECO:0000313" key="3">
    <source>
        <dbReference type="Proteomes" id="UP000734271"/>
    </source>
</evidence>